<name>A0A6A5A9N5_9STRA</name>
<dbReference type="OrthoDB" id="1700726at2759"/>
<evidence type="ECO:0000256" key="1">
    <source>
        <dbReference type="SAM" id="MobiDB-lite"/>
    </source>
</evidence>
<protein>
    <submittedName>
        <fullName evidence="3">Uncharacterized protein</fullName>
    </submittedName>
</protein>
<feature type="non-terminal residue" evidence="3">
    <location>
        <position position="106"/>
    </location>
</feature>
<dbReference type="AlphaFoldDB" id="A0A6A5A9N5"/>
<feature type="compositionally biased region" description="Polar residues" evidence="1">
    <location>
        <begin position="1"/>
        <end position="10"/>
    </location>
</feature>
<evidence type="ECO:0000313" key="2">
    <source>
        <dbReference type="EMBL" id="KAF0709015.1"/>
    </source>
</evidence>
<gene>
    <name evidence="3" type="ORF">As57867_000165</name>
    <name evidence="2" type="ORF">As57867_006109</name>
</gene>
<comment type="caution">
    <text evidence="3">The sequence shown here is derived from an EMBL/GenBank/DDBJ whole genome shotgun (WGS) entry which is preliminary data.</text>
</comment>
<organism evidence="3">
    <name type="scientific">Aphanomyces stellatus</name>
    <dbReference type="NCBI Taxonomy" id="120398"/>
    <lineage>
        <taxon>Eukaryota</taxon>
        <taxon>Sar</taxon>
        <taxon>Stramenopiles</taxon>
        <taxon>Oomycota</taxon>
        <taxon>Saprolegniomycetes</taxon>
        <taxon>Saprolegniales</taxon>
        <taxon>Verrucalvaceae</taxon>
        <taxon>Aphanomyces</taxon>
    </lineage>
</organism>
<dbReference type="SUPFAM" id="SSF56801">
    <property type="entry name" value="Acetyl-CoA synthetase-like"/>
    <property type="match status" value="1"/>
</dbReference>
<evidence type="ECO:0000313" key="3">
    <source>
        <dbReference type="EMBL" id="KAF0720651.1"/>
    </source>
</evidence>
<proteinExistence type="predicted"/>
<dbReference type="EMBL" id="VJMH01000005">
    <property type="protein sequence ID" value="KAF0720651.1"/>
    <property type="molecule type" value="Genomic_DNA"/>
</dbReference>
<dbReference type="EMBL" id="VJMH01002372">
    <property type="protein sequence ID" value="KAF0709015.1"/>
    <property type="molecule type" value="Genomic_DNA"/>
</dbReference>
<accession>A0A6A5A9N5</accession>
<sequence>MGATESTPTRVFSEEIPNSALPGTGPIRVSPDSFPVADHTLTLWENFKIGLSISGDANFLGTRTRDSQGKAGPYTWITYNQTHARAQRIATGLHSRLQLQRQDVVG</sequence>
<feature type="region of interest" description="Disordered" evidence="1">
    <location>
        <begin position="1"/>
        <end position="26"/>
    </location>
</feature>
<reference evidence="3" key="1">
    <citation type="submission" date="2019-06" db="EMBL/GenBank/DDBJ databases">
        <title>Genomics analysis of Aphanomyces spp. identifies a new class of oomycete effector associated with host adaptation.</title>
        <authorList>
            <person name="Gaulin E."/>
        </authorList>
    </citation>
    <scope>NUCLEOTIDE SEQUENCE</scope>
    <source>
        <strain evidence="3">CBS 578.67</strain>
    </source>
</reference>